<dbReference type="FunFam" id="3.40.50.10090:FF:000001">
    <property type="entry name" value="Bifunctional uroporphyrinogen-III C-methyltransferase/uroporphyrinogen-III synthase"/>
    <property type="match status" value="1"/>
</dbReference>
<dbReference type="GO" id="GO:0004851">
    <property type="term" value="F:uroporphyrin-III C-methyltransferase activity"/>
    <property type="evidence" value="ECO:0007669"/>
    <property type="project" value="UniProtKB-EC"/>
</dbReference>
<dbReference type="Pfam" id="PF02602">
    <property type="entry name" value="HEM4"/>
    <property type="match status" value="1"/>
</dbReference>
<dbReference type="PANTHER" id="PTHR45790">
    <property type="entry name" value="SIROHEME SYNTHASE-RELATED"/>
    <property type="match status" value="1"/>
</dbReference>
<dbReference type="FunFam" id="3.40.1010.10:FF:000001">
    <property type="entry name" value="Siroheme synthase"/>
    <property type="match status" value="1"/>
</dbReference>
<feature type="domain" description="Tetrapyrrole methylase" evidence="7">
    <location>
        <begin position="6"/>
        <end position="217"/>
    </location>
</feature>
<dbReference type="FunFam" id="3.30.950.10:FF:000001">
    <property type="entry name" value="Siroheme synthase"/>
    <property type="match status" value="1"/>
</dbReference>
<evidence type="ECO:0000313" key="9">
    <source>
        <dbReference type="EMBL" id="SKA13768.1"/>
    </source>
</evidence>
<dbReference type="Proteomes" id="UP000189933">
    <property type="component" value="Unassembled WGS sequence"/>
</dbReference>
<feature type="domain" description="Tetrapyrrole biosynthesis uroporphyrinogen III synthase" evidence="8">
    <location>
        <begin position="268"/>
        <end position="496"/>
    </location>
</feature>
<evidence type="ECO:0000256" key="3">
    <source>
        <dbReference type="ARBA" id="ARBA00022679"/>
    </source>
</evidence>
<accession>A0A1T4RDE6</accession>
<organism evidence="9 10">
    <name type="scientific">Carboxydocella sporoproducens DSM 16521</name>
    <dbReference type="NCBI Taxonomy" id="1121270"/>
    <lineage>
        <taxon>Bacteria</taxon>
        <taxon>Bacillati</taxon>
        <taxon>Bacillota</taxon>
        <taxon>Clostridia</taxon>
        <taxon>Eubacteriales</taxon>
        <taxon>Clostridiales Family XVI. Incertae Sedis</taxon>
        <taxon>Carboxydocella</taxon>
    </lineage>
</organism>
<dbReference type="CDD" id="cd06578">
    <property type="entry name" value="HemD"/>
    <property type="match status" value="1"/>
</dbReference>
<evidence type="ECO:0000256" key="2">
    <source>
        <dbReference type="ARBA" id="ARBA00022603"/>
    </source>
</evidence>
<dbReference type="EC" id="2.1.1.107" evidence="1"/>
<dbReference type="Gene3D" id="3.30.950.10">
    <property type="entry name" value="Methyltransferase, Cobalt-precorrin-4 Transmethylase, Domain 2"/>
    <property type="match status" value="1"/>
</dbReference>
<evidence type="ECO:0000256" key="5">
    <source>
        <dbReference type="ARBA" id="ARBA00023244"/>
    </source>
</evidence>
<dbReference type="Pfam" id="PF00590">
    <property type="entry name" value="TP_methylase"/>
    <property type="match status" value="1"/>
</dbReference>
<dbReference type="InterPro" id="IPR006366">
    <property type="entry name" value="CobA/CysG_C"/>
</dbReference>
<evidence type="ECO:0000259" key="8">
    <source>
        <dbReference type="Pfam" id="PF02602"/>
    </source>
</evidence>
<dbReference type="Gene3D" id="3.40.50.10090">
    <property type="match status" value="2"/>
</dbReference>
<dbReference type="SUPFAM" id="SSF69618">
    <property type="entry name" value="HemD-like"/>
    <property type="match status" value="1"/>
</dbReference>
<protein>
    <recommendedName>
        <fullName evidence="1">uroporphyrinogen-III C-methyltransferase</fullName>
        <ecNumber evidence="1">2.1.1.107</ecNumber>
    </recommendedName>
</protein>
<dbReference type="InterPro" id="IPR003043">
    <property type="entry name" value="Uropor_MeTrfase_CS"/>
</dbReference>
<keyword evidence="4" id="KW-0949">S-adenosyl-L-methionine</keyword>
<sequence length="504" mass="55437">MQKGFVYLVGAGPGDPKLITLRGLECISKADVIVYDRLASPKLLTYARKDAELIFAGKEPDKHTFRQQEINALLVEKALAGKIVARLKGGDPFVFGRGGEEAEALVEHGIGFEIVPGITSAIAVPAYAGIPVTHRELSASLAIITGNEDPEKGNSQIRWEHLATGAGTLVILMGMANLPLIVEKLIEHGRSPETPVAIIRWGTRPEQITVTATLADIVEKARAAGVKHPATIVVGEVVTMRDKLRWYEAKPLFGQRIVVTRAREQASSLTSKLEELGAEVWEFPAIEITDPLDFGPLDQAINELQSYNYIIFTSVNGVERFFRRLWQQGKDVRELAGIEICAIGPKTRDEIERRGIRCSFIPEEYRAEAIVEVLKQTDLAGKRVLLPRADIARKVLPEELRKLGAEVTEVDAYRTVAGSGDKALLRRLLQEKTISWVTFTSSSTVKNFIKLLGEDYQELLQAVKLASIGPITSQTARELGLTITVEAREYTIDGLVTAIVESMV</sequence>
<dbReference type="AlphaFoldDB" id="A0A1T4RDE6"/>
<dbReference type="CDD" id="cd11642">
    <property type="entry name" value="SUMT"/>
    <property type="match status" value="1"/>
</dbReference>
<dbReference type="NCBIfam" id="NF004790">
    <property type="entry name" value="PRK06136.1"/>
    <property type="match status" value="1"/>
</dbReference>
<keyword evidence="5" id="KW-0627">Porphyrin biosynthesis</keyword>
<evidence type="ECO:0000313" key="10">
    <source>
        <dbReference type="Proteomes" id="UP000189933"/>
    </source>
</evidence>
<evidence type="ECO:0000256" key="6">
    <source>
        <dbReference type="RuleBase" id="RU003960"/>
    </source>
</evidence>
<dbReference type="Gene3D" id="3.40.1010.10">
    <property type="entry name" value="Cobalt-precorrin-4 Transmethylase, Domain 1"/>
    <property type="match status" value="1"/>
</dbReference>
<keyword evidence="3 6" id="KW-0808">Transferase</keyword>
<dbReference type="SUPFAM" id="SSF53790">
    <property type="entry name" value="Tetrapyrrole methylase"/>
    <property type="match status" value="1"/>
</dbReference>
<dbReference type="NCBIfam" id="TIGR01469">
    <property type="entry name" value="cobA_cysG_Cterm"/>
    <property type="match status" value="1"/>
</dbReference>
<evidence type="ECO:0000259" key="7">
    <source>
        <dbReference type="Pfam" id="PF00590"/>
    </source>
</evidence>
<dbReference type="PROSITE" id="PS00840">
    <property type="entry name" value="SUMT_2"/>
    <property type="match status" value="1"/>
</dbReference>
<comment type="similarity">
    <text evidence="6">Belongs to the precorrin methyltransferase family.</text>
</comment>
<dbReference type="InterPro" id="IPR014777">
    <property type="entry name" value="4pyrrole_Mease_sub1"/>
</dbReference>
<evidence type="ECO:0000256" key="4">
    <source>
        <dbReference type="ARBA" id="ARBA00022691"/>
    </source>
</evidence>
<dbReference type="EMBL" id="FUXM01000028">
    <property type="protein sequence ID" value="SKA13768.1"/>
    <property type="molecule type" value="Genomic_DNA"/>
</dbReference>
<dbReference type="PANTHER" id="PTHR45790:SF3">
    <property type="entry name" value="S-ADENOSYL-L-METHIONINE-DEPENDENT UROPORPHYRINOGEN III METHYLTRANSFERASE, CHLOROPLASTIC"/>
    <property type="match status" value="1"/>
</dbReference>
<dbReference type="InterPro" id="IPR000878">
    <property type="entry name" value="4pyrrol_Mease"/>
</dbReference>
<dbReference type="RefSeq" id="WP_078666073.1">
    <property type="nucleotide sequence ID" value="NZ_FUXM01000028.1"/>
</dbReference>
<keyword evidence="2 6" id="KW-0489">Methyltransferase</keyword>
<dbReference type="GO" id="GO:0019354">
    <property type="term" value="P:siroheme biosynthetic process"/>
    <property type="evidence" value="ECO:0007669"/>
    <property type="project" value="InterPro"/>
</dbReference>
<keyword evidence="10" id="KW-1185">Reference proteome</keyword>
<dbReference type="OrthoDB" id="9815856at2"/>
<dbReference type="InterPro" id="IPR035996">
    <property type="entry name" value="4pyrrol_Methylase_sf"/>
</dbReference>
<gene>
    <name evidence="9" type="ORF">SAMN02745885_02045</name>
</gene>
<name>A0A1T4RDE6_9FIRM</name>
<dbReference type="PROSITE" id="PS00839">
    <property type="entry name" value="SUMT_1"/>
    <property type="match status" value="1"/>
</dbReference>
<proteinExistence type="inferred from homology"/>
<dbReference type="InterPro" id="IPR014776">
    <property type="entry name" value="4pyrrole_Mease_sub2"/>
</dbReference>
<evidence type="ECO:0000256" key="1">
    <source>
        <dbReference type="ARBA" id="ARBA00012162"/>
    </source>
</evidence>
<dbReference type="InterPro" id="IPR036108">
    <property type="entry name" value="4pyrrol_syn_uPrphyn_synt_sf"/>
</dbReference>
<dbReference type="InterPro" id="IPR003754">
    <property type="entry name" value="4pyrrol_synth_uPrphyn_synth"/>
</dbReference>
<dbReference type="GO" id="GO:0004852">
    <property type="term" value="F:uroporphyrinogen-III synthase activity"/>
    <property type="evidence" value="ECO:0007669"/>
    <property type="project" value="InterPro"/>
</dbReference>
<dbReference type="GO" id="GO:0032259">
    <property type="term" value="P:methylation"/>
    <property type="evidence" value="ECO:0007669"/>
    <property type="project" value="UniProtKB-KW"/>
</dbReference>
<dbReference type="InterPro" id="IPR050161">
    <property type="entry name" value="Siro_Cobalamin_biosynth"/>
</dbReference>
<reference evidence="10" key="1">
    <citation type="submission" date="2017-02" db="EMBL/GenBank/DDBJ databases">
        <authorList>
            <person name="Varghese N."/>
            <person name="Submissions S."/>
        </authorList>
    </citation>
    <scope>NUCLEOTIDE SEQUENCE [LARGE SCALE GENOMIC DNA]</scope>
    <source>
        <strain evidence="10">DSM 16521</strain>
    </source>
</reference>